<evidence type="ECO:0000313" key="2">
    <source>
        <dbReference type="Proteomes" id="UP000594042"/>
    </source>
</evidence>
<keyword evidence="2" id="KW-1185">Reference proteome</keyword>
<proteinExistence type="predicted"/>
<reference evidence="2" key="1">
    <citation type="submission" date="2020-07" db="EMBL/GenBank/DDBJ databases">
        <title>Complete genome sequencing of Coprobacter sp. strain 2CBH44.</title>
        <authorList>
            <person name="Sakamoto M."/>
            <person name="Murakami T."/>
            <person name="Mori H."/>
        </authorList>
    </citation>
    <scope>NUCLEOTIDE SEQUENCE [LARGE SCALE GENOMIC DNA]</scope>
    <source>
        <strain evidence="2">2CBH44</strain>
    </source>
</reference>
<dbReference type="AlphaFoldDB" id="A0A7G1I4J1"/>
<gene>
    <name evidence="1" type="ORF">Cop2CBH44_27400</name>
</gene>
<dbReference type="GO" id="GO:0019867">
    <property type="term" value="C:outer membrane"/>
    <property type="evidence" value="ECO:0007669"/>
    <property type="project" value="InterPro"/>
</dbReference>
<evidence type="ECO:0000313" key="1">
    <source>
        <dbReference type="EMBL" id="BCI64387.1"/>
    </source>
</evidence>
<dbReference type="InterPro" id="IPR007485">
    <property type="entry name" value="LPS_assembly_LptE"/>
</dbReference>
<dbReference type="RefSeq" id="WP_021931866.1">
    <property type="nucleotide sequence ID" value="NZ_AP023322.1"/>
</dbReference>
<dbReference type="Pfam" id="PF04390">
    <property type="entry name" value="LptE"/>
    <property type="match status" value="1"/>
</dbReference>
<dbReference type="KEGG" id="copr:Cop2CBH44_27400"/>
<dbReference type="PROSITE" id="PS51257">
    <property type="entry name" value="PROKAR_LIPOPROTEIN"/>
    <property type="match status" value="1"/>
</dbReference>
<accession>A0A7G1I4J1</accession>
<protein>
    <recommendedName>
        <fullName evidence="3">Lipoprotein</fullName>
    </recommendedName>
</protein>
<name>A0A7G1I4J1_9BACT</name>
<dbReference type="EMBL" id="AP023322">
    <property type="protein sequence ID" value="BCI64387.1"/>
    <property type="molecule type" value="Genomic_DNA"/>
</dbReference>
<sequence>MKHFLVFILIVLTSCTISYKFNGASIDYTKTKTITVANFPIRATLVYPPLAPAFNEALKDVYTRQTRLSLVNSGGDLLVEGEITGYDLSPQAVTEDAYASQTRLTVSVKVRYTNSKDPQFDLEQTFSAYRDFSSSQMLNQVQDGLIKEIVAELADLIFNATVANW</sequence>
<evidence type="ECO:0008006" key="3">
    <source>
        <dbReference type="Google" id="ProtNLM"/>
    </source>
</evidence>
<dbReference type="GO" id="GO:0043165">
    <property type="term" value="P:Gram-negative-bacterium-type cell outer membrane assembly"/>
    <property type="evidence" value="ECO:0007669"/>
    <property type="project" value="InterPro"/>
</dbReference>
<dbReference type="Proteomes" id="UP000594042">
    <property type="component" value="Chromosome"/>
</dbReference>
<organism evidence="1 2">
    <name type="scientific">Coprobacter secundus subsp. similis</name>
    <dbReference type="NCBI Taxonomy" id="2751153"/>
    <lineage>
        <taxon>Bacteria</taxon>
        <taxon>Pseudomonadati</taxon>
        <taxon>Bacteroidota</taxon>
        <taxon>Bacteroidia</taxon>
        <taxon>Bacteroidales</taxon>
        <taxon>Barnesiellaceae</taxon>
        <taxon>Coprobacter</taxon>
    </lineage>
</organism>